<dbReference type="SUPFAM" id="SSF56672">
    <property type="entry name" value="DNA/RNA polymerases"/>
    <property type="match status" value="1"/>
</dbReference>
<comment type="cofactor">
    <cofactor evidence="12">
        <name>Mg(2+)</name>
        <dbReference type="ChEBI" id="CHEBI:18420"/>
    </cofactor>
    <text evidence="12">Binds 2 magnesium ions per subunit.</text>
</comment>
<dbReference type="InterPro" id="IPR050116">
    <property type="entry name" value="DNA_polymerase-Y"/>
</dbReference>
<dbReference type="SUPFAM" id="SSF100879">
    <property type="entry name" value="Lesion bypass DNA polymerase (Y-family), little finger domain"/>
    <property type="match status" value="1"/>
</dbReference>
<evidence type="ECO:0000256" key="8">
    <source>
        <dbReference type="ARBA" id="ARBA00022842"/>
    </source>
</evidence>
<dbReference type="InterPro" id="IPR022880">
    <property type="entry name" value="DNApol_IV"/>
</dbReference>
<dbReference type="Proteomes" id="UP000183028">
    <property type="component" value="Unassembled WGS sequence"/>
</dbReference>
<dbReference type="Gene3D" id="3.30.1490.100">
    <property type="entry name" value="DNA polymerase, Y-family, little finger domain"/>
    <property type="match status" value="1"/>
</dbReference>
<accession>A0A1H6Q180</accession>
<evidence type="ECO:0000256" key="7">
    <source>
        <dbReference type="ARBA" id="ARBA00022763"/>
    </source>
</evidence>
<dbReference type="Pfam" id="PF00817">
    <property type="entry name" value="IMS"/>
    <property type="match status" value="1"/>
</dbReference>
<keyword evidence="10 12" id="KW-0234">DNA repair</keyword>
<reference evidence="15" key="1">
    <citation type="submission" date="2016-10" db="EMBL/GenBank/DDBJ databases">
        <authorList>
            <person name="Varghese N."/>
        </authorList>
    </citation>
    <scope>NUCLEOTIDE SEQUENCE [LARGE SCALE GENOMIC DNA]</scope>
    <source>
        <strain evidence="15">DSM 20406</strain>
    </source>
</reference>
<dbReference type="InterPro" id="IPR001126">
    <property type="entry name" value="UmuC"/>
</dbReference>
<dbReference type="Gene3D" id="3.40.1170.60">
    <property type="match status" value="1"/>
</dbReference>
<comment type="subunit">
    <text evidence="12">Monomer.</text>
</comment>
<gene>
    <name evidence="12" type="primary">dinB</name>
    <name evidence="14" type="ORF">SAMN04487834_100174</name>
</gene>
<proteinExistence type="inferred from homology"/>
<dbReference type="EC" id="2.7.7.7" evidence="12"/>
<sequence length="390" mass="44441">MRVIFHIDLNAFYVSCELIKHPELKGMPVVIAHDSKRSVVSTASYEARKLGIHSAMPLYMAKSKCQNLVIIEPHFDYYHELSHKFFTIIKKYSPYLEIASIDEGYLDLSERITKTHEQPYGIALAIQKEVYETLGLSCSIGISPNKFLSKMASDMKKPMGITILTQSNIRQILWPMDVGEMFGIGKKTAAKLKEVGIMTIGDVANRDNYTLLKQVMGNNALIFFHEANGRDDRKVHYEERQAKSISNSETFENDLEGIDEIAEAFKNIADCVSKRAKKSAMVTNNIAITLKFDLVHSITRQMPLEHYTNNSEDIYSYALMLLRNVYNGERVRLIGISLNDVKPQNEVKEQISLFDRIEAPQEDNVEQLIKFFNKENLGLMKASDLLQKNS</sequence>
<keyword evidence="8 12" id="KW-0460">Magnesium</keyword>
<dbReference type="Gene3D" id="3.30.70.270">
    <property type="match status" value="1"/>
</dbReference>
<keyword evidence="9 12" id="KW-0239">DNA-directed DNA polymerase</keyword>
<feature type="active site" evidence="12">
    <location>
        <position position="103"/>
    </location>
</feature>
<dbReference type="GO" id="GO:0003684">
    <property type="term" value="F:damaged DNA binding"/>
    <property type="evidence" value="ECO:0007669"/>
    <property type="project" value="InterPro"/>
</dbReference>
<comment type="similarity">
    <text evidence="1 12">Belongs to the DNA polymerase type-Y family.</text>
</comment>
<evidence type="ECO:0000256" key="12">
    <source>
        <dbReference type="HAMAP-Rule" id="MF_01113"/>
    </source>
</evidence>
<name>A0A1H6Q180_9FIRM</name>
<dbReference type="NCBIfam" id="NF002677">
    <property type="entry name" value="PRK02406.1"/>
    <property type="match status" value="1"/>
</dbReference>
<dbReference type="InterPro" id="IPR043502">
    <property type="entry name" value="DNA/RNA_pol_sf"/>
</dbReference>
<keyword evidence="12" id="KW-0238">DNA-binding</keyword>
<dbReference type="PANTHER" id="PTHR11076">
    <property type="entry name" value="DNA REPAIR POLYMERASE UMUC / TRANSFERASE FAMILY MEMBER"/>
    <property type="match status" value="1"/>
</dbReference>
<keyword evidence="4 12" id="KW-0548">Nucleotidyltransferase</keyword>
<dbReference type="Pfam" id="PF11799">
    <property type="entry name" value="IMS_C"/>
    <property type="match status" value="1"/>
</dbReference>
<keyword evidence="2 12" id="KW-0515">Mutator protein</keyword>
<evidence type="ECO:0000313" key="15">
    <source>
        <dbReference type="Proteomes" id="UP000183028"/>
    </source>
</evidence>
<dbReference type="Gene3D" id="1.10.150.20">
    <property type="entry name" value="5' to 3' exonuclease, C-terminal subdomain"/>
    <property type="match status" value="1"/>
</dbReference>
<dbReference type="RefSeq" id="WP_074731073.1">
    <property type="nucleotide sequence ID" value="NZ_CADABK010000001.1"/>
</dbReference>
<keyword evidence="3 12" id="KW-0808">Transferase</keyword>
<organism evidence="14 15">
    <name type="scientific">Sharpea azabuensis</name>
    <dbReference type="NCBI Taxonomy" id="322505"/>
    <lineage>
        <taxon>Bacteria</taxon>
        <taxon>Bacillati</taxon>
        <taxon>Bacillota</taxon>
        <taxon>Erysipelotrichia</taxon>
        <taxon>Erysipelotrichales</taxon>
        <taxon>Coprobacillaceae</taxon>
        <taxon>Sharpea</taxon>
    </lineage>
</organism>
<evidence type="ECO:0000256" key="10">
    <source>
        <dbReference type="ARBA" id="ARBA00023204"/>
    </source>
</evidence>
<comment type="subcellular location">
    <subcellularLocation>
        <location evidence="12">Cytoplasm</location>
    </subcellularLocation>
</comment>
<feature type="binding site" evidence="12">
    <location>
        <position position="8"/>
    </location>
    <ligand>
        <name>Mg(2+)</name>
        <dbReference type="ChEBI" id="CHEBI:18420"/>
    </ligand>
</feature>
<dbReference type="PANTHER" id="PTHR11076:SF33">
    <property type="entry name" value="DNA POLYMERASE KAPPA"/>
    <property type="match status" value="1"/>
</dbReference>
<dbReference type="InterPro" id="IPR036775">
    <property type="entry name" value="DNA_pol_Y-fam_lit_finger_sf"/>
</dbReference>
<evidence type="ECO:0000256" key="3">
    <source>
        <dbReference type="ARBA" id="ARBA00022679"/>
    </source>
</evidence>
<evidence type="ECO:0000256" key="5">
    <source>
        <dbReference type="ARBA" id="ARBA00022705"/>
    </source>
</evidence>
<dbReference type="STRING" id="322505.SAMN04487836_101110"/>
<dbReference type="eggNOG" id="COG0389">
    <property type="taxonomic scope" value="Bacteria"/>
</dbReference>
<dbReference type="CDD" id="cd03586">
    <property type="entry name" value="PolY_Pol_IV_kappa"/>
    <property type="match status" value="1"/>
</dbReference>
<dbReference type="GO" id="GO:0006261">
    <property type="term" value="P:DNA-templated DNA replication"/>
    <property type="evidence" value="ECO:0007669"/>
    <property type="project" value="UniProtKB-UniRule"/>
</dbReference>
<dbReference type="InterPro" id="IPR024728">
    <property type="entry name" value="PolY_HhH_motif"/>
</dbReference>
<evidence type="ECO:0000256" key="6">
    <source>
        <dbReference type="ARBA" id="ARBA00022723"/>
    </source>
</evidence>
<feature type="binding site" evidence="12">
    <location>
        <position position="102"/>
    </location>
    <ligand>
        <name>Mg(2+)</name>
        <dbReference type="ChEBI" id="CHEBI:18420"/>
    </ligand>
</feature>
<evidence type="ECO:0000256" key="2">
    <source>
        <dbReference type="ARBA" id="ARBA00022457"/>
    </source>
</evidence>
<protein>
    <recommendedName>
        <fullName evidence="12">DNA polymerase IV</fullName>
        <shortName evidence="12">Pol IV</shortName>
        <ecNumber evidence="12">2.7.7.7</ecNumber>
    </recommendedName>
</protein>
<keyword evidence="5 12" id="KW-0235">DNA replication</keyword>
<evidence type="ECO:0000256" key="9">
    <source>
        <dbReference type="ARBA" id="ARBA00022932"/>
    </source>
</evidence>
<dbReference type="GO" id="GO:0006281">
    <property type="term" value="P:DNA repair"/>
    <property type="evidence" value="ECO:0007669"/>
    <property type="project" value="UniProtKB-UniRule"/>
</dbReference>
<dbReference type="AlphaFoldDB" id="A0A1H6Q180"/>
<dbReference type="GO" id="GO:0042276">
    <property type="term" value="P:error-prone translesion synthesis"/>
    <property type="evidence" value="ECO:0007669"/>
    <property type="project" value="TreeGrafter"/>
</dbReference>
<dbReference type="GO" id="GO:0000287">
    <property type="term" value="F:magnesium ion binding"/>
    <property type="evidence" value="ECO:0007669"/>
    <property type="project" value="UniProtKB-UniRule"/>
</dbReference>
<dbReference type="PROSITE" id="PS50173">
    <property type="entry name" value="UMUC"/>
    <property type="match status" value="1"/>
</dbReference>
<evidence type="ECO:0000259" key="13">
    <source>
        <dbReference type="PROSITE" id="PS50173"/>
    </source>
</evidence>
<evidence type="ECO:0000256" key="4">
    <source>
        <dbReference type="ARBA" id="ARBA00022695"/>
    </source>
</evidence>
<dbReference type="GO" id="GO:0003887">
    <property type="term" value="F:DNA-directed DNA polymerase activity"/>
    <property type="evidence" value="ECO:0007669"/>
    <property type="project" value="UniProtKB-UniRule"/>
</dbReference>
<evidence type="ECO:0000256" key="11">
    <source>
        <dbReference type="ARBA" id="ARBA00049244"/>
    </source>
</evidence>
<evidence type="ECO:0000313" key="14">
    <source>
        <dbReference type="EMBL" id="SEI37621.1"/>
    </source>
</evidence>
<dbReference type="EMBL" id="FNYK01000001">
    <property type="protein sequence ID" value="SEI37621.1"/>
    <property type="molecule type" value="Genomic_DNA"/>
</dbReference>
<dbReference type="InterPro" id="IPR043128">
    <property type="entry name" value="Rev_trsase/Diguanyl_cyclase"/>
</dbReference>
<dbReference type="HAMAP" id="MF_01113">
    <property type="entry name" value="DNApol_IV"/>
    <property type="match status" value="1"/>
</dbReference>
<dbReference type="FunFam" id="3.30.1490.100:FF:000004">
    <property type="entry name" value="DNA polymerase IV"/>
    <property type="match status" value="1"/>
</dbReference>
<comment type="catalytic activity">
    <reaction evidence="11 12">
        <text>DNA(n) + a 2'-deoxyribonucleoside 5'-triphosphate = DNA(n+1) + diphosphate</text>
        <dbReference type="Rhea" id="RHEA:22508"/>
        <dbReference type="Rhea" id="RHEA-COMP:17339"/>
        <dbReference type="Rhea" id="RHEA-COMP:17340"/>
        <dbReference type="ChEBI" id="CHEBI:33019"/>
        <dbReference type="ChEBI" id="CHEBI:61560"/>
        <dbReference type="ChEBI" id="CHEBI:173112"/>
        <dbReference type="EC" id="2.7.7.7"/>
    </reaction>
</comment>
<keyword evidence="6 12" id="KW-0479">Metal-binding</keyword>
<dbReference type="Pfam" id="PF11798">
    <property type="entry name" value="IMS_HHH"/>
    <property type="match status" value="1"/>
</dbReference>
<keyword evidence="15" id="KW-1185">Reference proteome</keyword>
<dbReference type="InterPro" id="IPR017961">
    <property type="entry name" value="DNA_pol_Y-fam_little_finger"/>
</dbReference>
<dbReference type="GO" id="GO:0009432">
    <property type="term" value="P:SOS response"/>
    <property type="evidence" value="ECO:0007669"/>
    <property type="project" value="TreeGrafter"/>
</dbReference>
<keyword evidence="7 12" id="KW-0227">DNA damage</keyword>
<feature type="site" description="Substrate discrimination" evidence="12">
    <location>
        <position position="13"/>
    </location>
</feature>
<keyword evidence="12" id="KW-0963">Cytoplasm</keyword>
<evidence type="ECO:0000256" key="1">
    <source>
        <dbReference type="ARBA" id="ARBA00010945"/>
    </source>
</evidence>
<feature type="domain" description="UmuC" evidence="13">
    <location>
        <begin position="4"/>
        <end position="185"/>
    </location>
</feature>
<dbReference type="OrthoDB" id="9808813at2"/>
<comment type="function">
    <text evidence="12">Poorly processive, error-prone DNA polymerase involved in untargeted mutagenesis. Copies undamaged DNA at stalled replication forks, which arise in vivo from mismatched or misaligned primer ends. These misaligned primers can be extended by PolIV. Exhibits no 3'-5' exonuclease (proofreading) activity. May be involved in translesional synthesis, in conjunction with the beta clamp from PolIII.</text>
</comment>
<dbReference type="GO" id="GO:0005829">
    <property type="term" value="C:cytosol"/>
    <property type="evidence" value="ECO:0007669"/>
    <property type="project" value="TreeGrafter"/>
</dbReference>